<evidence type="ECO:0000313" key="4">
    <source>
        <dbReference type="Proteomes" id="UP000178099"/>
    </source>
</evidence>
<dbReference type="PROSITE" id="PS50164">
    <property type="entry name" value="GIY_YIG"/>
    <property type="match status" value="1"/>
</dbReference>
<comment type="caution">
    <text evidence="3">The sequence shown here is derived from an EMBL/GenBank/DDBJ whole genome shotgun (WGS) entry which is preliminary data.</text>
</comment>
<dbReference type="InterPro" id="IPR035901">
    <property type="entry name" value="GIY-YIG_endonuc_sf"/>
</dbReference>
<name>A0A1G2D7C0_9BACT</name>
<evidence type="ECO:0000313" key="3">
    <source>
        <dbReference type="EMBL" id="OGZ09535.1"/>
    </source>
</evidence>
<organism evidence="3 4">
    <name type="scientific">Candidatus Lloydbacteria bacterium RIFCSPHIGHO2_02_FULL_51_22</name>
    <dbReference type="NCBI Taxonomy" id="1798663"/>
    <lineage>
        <taxon>Bacteria</taxon>
        <taxon>Candidatus Lloydiibacteriota</taxon>
    </lineage>
</organism>
<feature type="domain" description="GIY-YIG" evidence="2">
    <location>
        <begin position="1"/>
        <end position="84"/>
    </location>
</feature>
<dbReference type="EMBL" id="MHLN01000050">
    <property type="protein sequence ID" value="OGZ09535.1"/>
    <property type="molecule type" value="Genomic_DNA"/>
</dbReference>
<dbReference type="SUPFAM" id="SSF82771">
    <property type="entry name" value="GIY-YIG endonuclease"/>
    <property type="match status" value="1"/>
</dbReference>
<sequence length="88" mass="10487">MYYVYILHSEKDRGLYIGYTSDLKRRITEHKKGLTEATKHRLPIVLVHYEAFLQDANARAREKYLKSGYGREQLRSQLKKLYKILKLA</sequence>
<dbReference type="AlphaFoldDB" id="A0A1G2D7C0"/>
<evidence type="ECO:0000259" key="2">
    <source>
        <dbReference type="PROSITE" id="PS50164"/>
    </source>
</evidence>
<reference evidence="3 4" key="1">
    <citation type="journal article" date="2016" name="Nat. Commun.">
        <title>Thousands of microbial genomes shed light on interconnected biogeochemical processes in an aquifer system.</title>
        <authorList>
            <person name="Anantharaman K."/>
            <person name="Brown C.T."/>
            <person name="Hug L.A."/>
            <person name="Sharon I."/>
            <person name="Castelle C.J."/>
            <person name="Probst A.J."/>
            <person name="Thomas B.C."/>
            <person name="Singh A."/>
            <person name="Wilkins M.J."/>
            <person name="Karaoz U."/>
            <person name="Brodie E.L."/>
            <person name="Williams K.H."/>
            <person name="Hubbard S.S."/>
            <person name="Banfield J.F."/>
        </authorList>
    </citation>
    <scope>NUCLEOTIDE SEQUENCE [LARGE SCALE GENOMIC DNA]</scope>
</reference>
<accession>A0A1G2D7C0</accession>
<dbReference type="InterPro" id="IPR000305">
    <property type="entry name" value="GIY-YIG_endonuc"/>
</dbReference>
<dbReference type="PANTHER" id="PTHR34477">
    <property type="entry name" value="UPF0213 PROTEIN YHBQ"/>
    <property type="match status" value="1"/>
</dbReference>
<protein>
    <submittedName>
        <fullName evidence="3">Excinuclease ABC subunit C</fullName>
    </submittedName>
</protein>
<gene>
    <name evidence="3" type="ORF">A3D67_03820</name>
</gene>
<dbReference type="InterPro" id="IPR050190">
    <property type="entry name" value="UPF0213_domain"/>
</dbReference>
<evidence type="ECO:0000256" key="1">
    <source>
        <dbReference type="ARBA" id="ARBA00007435"/>
    </source>
</evidence>
<dbReference type="Pfam" id="PF01541">
    <property type="entry name" value="GIY-YIG"/>
    <property type="match status" value="1"/>
</dbReference>
<proteinExistence type="inferred from homology"/>
<dbReference type="PANTHER" id="PTHR34477:SF5">
    <property type="entry name" value="BSL5627 PROTEIN"/>
    <property type="match status" value="1"/>
</dbReference>
<dbReference type="Proteomes" id="UP000178099">
    <property type="component" value="Unassembled WGS sequence"/>
</dbReference>
<comment type="similarity">
    <text evidence="1">Belongs to the UPF0213 family.</text>
</comment>
<dbReference type="CDD" id="cd10449">
    <property type="entry name" value="GIY-YIG_SLX1_like"/>
    <property type="match status" value="1"/>
</dbReference>
<dbReference type="Gene3D" id="3.40.1440.10">
    <property type="entry name" value="GIY-YIG endonuclease"/>
    <property type="match status" value="1"/>
</dbReference>